<sequence length="117" mass="12962">MQTQRTRDFPELLFQNCEADAAFTALVAPLALAPPPPFPSRNREAVDLRQARTRVLTLPSFDLAIPPAAVASLMPLTHRSHCSLFPELPCCRSTAALPLRSCRCLATPLEPRCRRLL</sequence>
<dbReference type="AlphaFoldDB" id="A0ABD3J5A7"/>
<dbReference type="EMBL" id="JBJKBG010000009">
    <property type="protein sequence ID" value="KAL3721714.1"/>
    <property type="molecule type" value="Genomic_DNA"/>
</dbReference>
<proteinExistence type="predicted"/>
<gene>
    <name evidence="1" type="ORF">ACJRO7_034109</name>
</gene>
<reference evidence="1 2" key="1">
    <citation type="submission" date="2024-11" db="EMBL/GenBank/DDBJ databases">
        <title>Chromosome-level genome assembly of Eucalyptus globulus Labill. provides insights into its genome evolution.</title>
        <authorList>
            <person name="Li X."/>
        </authorList>
    </citation>
    <scope>NUCLEOTIDE SEQUENCE [LARGE SCALE GENOMIC DNA]</scope>
    <source>
        <strain evidence="1">CL2024</strain>
        <tissue evidence="1">Fresh tender leaves</tissue>
    </source>
</reference>
<accession>A0ABD3J5A7</accession>
<evidence type="ECO:0000313" key="1">
    <source>
        <dbReference type="EMBL" id="KAL3721714.1"/>
    </source>
</evidence>
<name>A0ABD3J5A7_EUCGL</name>
<keyword evidence="2" id="KW-1185">Reference proteome</keyword>
<comment type="caution">
    <text evidence="1">The sequence shown here is derived from an EMBL/GenBank/DDBJ whole genome shotgun (WGS) entry which is preliminary data.</text>
</comment>
<evidence type="ECO:0000313" key="2">
    <source>
        <dbReference type="Proteomes" id="UP001634007"/>
    </source>
</evidence>
<protein>
    <submittedName>
        <fullName evidence="1">Uncharacterized protein</fullName>
    </submittedName>
</protein>
<organism evidence="1 2">
    <name type="scientific">Eucalyptus globulus</name>
    <name type="common">Tasmanian blue gum</name>
    <dbReference type="NCBI Taxonomy" id="34317"/>
    <lineage>
        <taxon>Eukaryota</taxon>
        <taxon>Viridiplantae</taxon>
        <taxon>Streptophyta</taxon>
        <taxon>Embryophyta</taxon>
        <taxon>Tracheophyta</taxon>
        <taxon>Spermatophyta</taxon>
        <taxon>Magnoliopsida</taxon>
        <taxon>eudicotyledons</taxon>
        <taxon>Gunneridae</taxon>
        <taxon>Pentapetalae</taxon>
        <taxon>rosids</taxon>
        <taxon>malvids</taxon>
        <taxon>Myrtales</taxon>
        <taxon>Myrtaceae</taxon>
        <taxon>Myrtoideae</taxon>
        <taxon>Eucalypteae</taxon>
        <taxon>Eucalyptus</taxon>
    </lineage>
</organism>
<feature type="non-terminal residue" evidence="1">
    <location>
        <position position="117"/>
    </location>
</feature>
<dbReference type="Proteomes" id="UP001634007">
    <property type="component" value="Unassembled WGS sequence"/>
</dbReference>